<dbReference type="PRINTS" id="PR00081">
    <property type="entry name" value="GDHRDH"/>
</dbReference>
<dbReference type="PROSITE" id="PS00061">
    <property type="entry name" value="ADH_SHORT"/>
    <property type="match status" value="1"/>
</dbReference>
<proteinExistence type="inferred from homology"/>
<dbReference type="InterPro" id="IPR036291">
    <property type="entry name" value="NAD(P)-bd_dom_sf"/>
</dbReference>
<protein>
    <submittedName>
        <fullName evidence="3">2-deoxy-D-gluconate 3-dehydrogenase</fullName>
    </submittedName>
</protein>
<dbReference type="NCBIfam" id="TIGR01832">
    <property type="entry name" value="kduD"/>
    <property type="match status" value="1"/>
</dbReference>
<dbReference type="PANTHER" id="PTHR42760">
    <property type="entry name" value="SHORT-CHAIN DEHYDROGENASES/REDUCTASES FAMILY MEMBER"/>
    <property type="match status" value="1"/>
</dbReference>
<organism evidence="3 4">
    <name type="scientific">Xylanimonas ulmi</name>
    <dbReference type="NCBI Taxonomy" id="228973"/>
    <lineage>
        <taxon>Bacteria</taxon>
        <taxon>Bacillati</taxon>
        <taxon>Actinomycetota</taxon>
        <taxon>Actinomycetes</taxon>
        <taxon>Micrococcales</taxon>
        <taxon>Promicromonosporaceae</taxon>
        <taxon>Xylanimonas</taxon>
    </lineage>
</organism>
<reference evidence="3 4" key="1">
    <citation type="submission" date="2019-02" db="EMBL/GenBank/DDBJ databases">
        <title>Sequencing the genomes of 1000 actinobacteria strains.</title>
        <authorList>
            <person name="Klenk H.-P."/>
        </authorList>
    </citation>
    <scope>NUCLEOTIDE SEQUENCE [LARGE SCALE GENOMIC DNA]</scope>
    <source>
        <strain evidence="3 4">DSM 16932</strain>
    </source>
</reference>
<dbReference type="Proteomes" id="UP000293852">
    <property type="component" value="Unassembled WGS sequence"/>
</dbReference>
<dbReference type="GO" id="GO:0008678">
    <property type="term" value="F:2-deoxy-D-gluconate 3-dehydrogenase activity"/>
    <property type="evidence" value="ECO:0007669"/>
    <property type="project" value="InterPro"/>
</dbReference>
<comment type="similarity">
    <text evidence="1">Belongs to the short-chain dehydrogenases/reductases (SDR) family.</text>
</comment>
<sequence length="267" mass="27417">MSGVPARPAAEAMSVLDRFRLDGKVALVTGTSRGIGQGIAVGLAQAGADIALLDRSAASETAAAVRATGRRALELRADLSTAEPAELEAAVAQAEAEFGQVDILVNNAGLIRRAPALTYPASDWDLVLKVDLDAVFHLSRAAARGMIARGSGKIVTVASMLSFQGGVRVPAYTAAKHAVAGLTKALANEWASRGVNVNAVAPGYLATDNTAPLRADAARERAIVERIPAGRWGTPADLQGAVVFLASPAAAYLHGVVVPVDGGWLAR</sequence>
<dbReference type="AlphaFoldDB" id="A0A4Q7M239"/>
<dbReference type="PRINTS" id="PR00080">
    <property type="entry name" value="SDRFAMILY"/>
</dbReference>
<comment type="caution">
    <text evidence="3">The sequence shown here is derived from an EMBL/GenBank/DDBJ whole genome shotgun (WGS) entry which is preliminary data.</text>
</comment>
<evidence type="ECO:0000256" key="1">
    <source>
        <dbReference type="ARBA" id="ARBA00006484"/>
    </source>
</evidence>
<evidence type="ECO:0000256" key="2">
    <source>
        <dbReference type="ARBA" id="ARBA00023002"/>
    </source>
</evidence>
<keyword evidence="4" id="KW-1185">Reference proteome</keyword>
<evidence type="ECO:0000313" key="3">
    <source>
        <dbReference type="EMBL" id="RZS61925.1"/>
    </source>
</evidence>
<name>A0A4Q7M239_9MICO</name>
<dbReference type="InterPro" id="IPR020904">
    <property type="entry name" value="Sc_DH/Rdtase_CS"/>
</dbReference>
<dbReference type="InterPro" id="IPR002347">
    <property type="entry name" value="SDR_fam"/>
</dbReference>
<dbReference type="Pfam" id="PF13561">
    <property type="entry name" value="adh_short_C2"/>
    <property type="match status" value="1"/>
</dbReference>
<gene>
    <name evidence="3" type="ORF">EV386_2239</name>
</gene>
<accession>A0A4Q7M239</accession>
<dbReference type="EMBL" id="SGWX01000001">
    <property type="protein sequence ID" value="RZS61925.1"/>
    <property type="molecule type" value="Genomic_DNA"/>
</dbReference>
<dbReference type="InterPro" id="IPR011286">
    <property type="entry name" value="2-deoxy-D-gluc_3_DH"/>
</dbReference>
<dbReference type="Gene3D" id="3.40.50.720">
    <property type="entry name" value="NAD(P)-binding Rossmann-like Domain"/>
    <property type="match status" value="1"/>
</dbReference>
<keyword evidence="2" id="KW-0560">Oxidoreductase</keyword>
<dbReference type="PANTHER" id="PTHR42760:SF5">
    <property type="entry name" value="2-DEHYDRO-3-DEOXY-D-GLUCONATE 5-DEHYDROGENASE"/>
    <property type="match status" value="1"/>
</dbReference>
<dbReference type="FunFam" id="3.40.50.720:FF:000084">
    <property type="entry name" value="Short-chain dehydrogenase reductase"/>
    <property type="match status" value="1"/>
</dbReference>
<evidence type="ECO:0000313" key="4">
    <source>
        <dbReference type="Proteomes" id="UP000293852"/>
    </source>
</evidence>
<dbReference type="SUPFAM" id="SSF51735">
    <property type="entry name" value="NAD(P)-binding Rossmann-fold domains"/>
    <property type="match status" value="1"/>
</dbReference>
<dbReference type="GO" id="GO:0051287">
    <property type="term" value="F:NAD binding"/>
    <property type="evidence" value="ECO:0007669"/>
    <property type="project" value="InterPro"/>
</dbReference>